<dbReference type="Proteomes" id="UP001190700">
    <property type="component" value="Unassembled WGS sequence"/>
</dbReference>
<gene>
    <name evidence="1" type="ORF">CYMTET_44733</name>
</gene>
<sequence>MSYKAQTANLCARADLLRSSLARSQEITDELSTVLDKFDERTAALEKTLLPIQSRVQSLSRAQDNLNLTLSCVRDMLDKFDVYRQLDTRIKEGPRGDFDSYLQCIEQLRSALSGLETNLGGKSGEIALKKTKDLLDE</sequence>
<proteinExistence type="predicted"/>
<protein>
    <submittedName>
        <fullName evidence="1">Uncharacterized protein</fullName>
    </submittedName>
</protein>
<dbReference type="AlphaFoldDB" id="A0AAE0BZL8"/>
<keyword evidence="2" id="KW-1185">Reference proteome</keyword>
<comment type="caution">
    <text evidence="1">The sequence shown here is derived from an EMBL/GenBank/DDBJ whole genome shotgun (WGS) entry which is preliminary data.</text>
</comment>
<evidence type="ECO:0000313" key="2">
    <source>
        <dbReference type="Proteomes" id="UP001190700"/>
    </source>
</evidence>
<reference evidence="1 2" key="1">
    <citation type="journal article" date="2015" name="Genome Biol. Evol.">
        <title>Comparative Genomics of a Bacterivorous Green Alga Reveals Evolutionary Causalities and Consequences of Phago-Mixotrophic Mode of Nutrition.</title>
        <authorList>
            <person name="Burns J.A."/>
            <person name="Paasch A."/>
            <person name="Narechania A."/>
            <person name="Kim E."/>
        </authorList>
    </citation>
    <scope>NUCLEOTIDE SEQUENCE [LARGE SCALE GENOMIC DNA]</scope>
    <source>
        <strain evidence="1 2">PLY_AMNH</strain>
    </source>
</reference>
<dbReference type="EMBL" id="LGRX02030379">
    <property type="protein sequence ID" value="KAK3245716.1"/>
    <property type="molecule type" value="Genomic_DNA"/>
</dbReference>
<dbReference type="Gene3D" id="1.20.1280.170">
    <property type="entry name" value="Exocyst complex component Exo70"/>
    <property type="match status" value="1"/>
</dbReference>
<dbReference type="Pfam" id="PF20669">
    <property type="entry name" value="Exo70_N"/>
    <property type="match status" value="1"/>
</dbReference>
<feature type="non-terminal residue" evidence="1">
    <location>
        <position position="137"/>
    </location>
</feature>
<name>A0AAE0BZL8_9CHLO</name>
<accession>A0AAE0BZL8</accession>
<evidence type="ECO:0000313" key="1">
    <source>
        <dbReference type="EMBL" id="KAK3245716.1"/>
    </source>
</evidence>
<organism evidence="1 2">
    <name type="scientific">Cymbomonas tetramitiformis</name>
    <dbReference type="NCBI Taxonomy" id="36881"/>
    <lineage>
        <taxon>Eukaryota</taxon>
        <taxon>Viridiplantae</taxon>
        <taxon>Chlorophyta</taxon>
        <taxon>Pyramimonadophyceae</taxon>
        <taxon>Pyramimonadales</taxon>
        <taxon>Pyramimonadaceae</taxon>
        <taxon>Cymbomonas</taxon>
    </lineage>
</organism>